<feature type="compositionally biased region" description="Basic and acidic residues" evidence="1">
    <location>
        <begin position="23"/>
        <end position="39"/>
    </location>
</feature>
<dbReference type="Proteomes" id="UP000708148">
    <property type="component" value="Unassembled WGS sequence"/>
</dbReference>
<organism evidence="3 4">
    <name type="scientific">Ostreobium quekettii</name>
    <dbReference type="NCBI Taxonomy" id="121088"/>
    <lineage>
        <taxon>Eukaryota</taxon>
        <taxon>Viridiplantae</taxon>
        <taxon>Chlorophyta</taxon>
        <taxon>core chlorophytes</taxon>
        <taxon>Ulvophyceae</taxon>
        <taxon>TCBD clade</taxon>
        <taxon>Bryopsidales</taxon>
        <taxon>Ostreobineae</taxon>
        <taxon>Ostreobiaceae</taxon>
        <taxon>Ostreobium</taxon>
    </lineage>
</organism>
<evidence type="ECO:0000256" key="1">
    <source>
        <dbReference type="SAM" id="MobiDB-lite"/>
    </source>
</evidence>
<feature type="region of interest" description="Disordered" evidence="1">
    <location>
        <begin position="141"/>
        <end position="180"/>
    </location>
</feature>
<evidence type="ECO:0000313" key="3">
    <source>
        <dbReference type="EMBL" id="CAD7700037.1"/>
    </source>
</evidence>
<sequence length="238" mass="25116">MPPLTGVNAARAGADGRAVPPRLPDRRILPEGRRADRPRAAALCQAGRGFGDDQKPQAKDEGAGPRAPRRARRRGPKGKKSHRMMLETQEGGVAGQDALRSRQQEMAEMAVAAQEGPNYEEAVFQERLSALKRQGKETLEKKNATVATGGLYEDGPATPEPAIYRDASSSGQSEPDAGPGRAVIVGLSIGLVVIFLVANTGSGLPGRRARPRVSQQTQTAEKEILARAAAPAAMVSGD</sequence>
<gene>
    <name evidence="3" type="ORF">OSTQU699_LOCUS5396</name>
</gene>
<feature type="compositionally biased region" description="Basic and acidic residues" evidence="1">
    <location>
        <begin position="50"/>
        <end position="63"/>
    </location>
</feature>
<name>A0A8S1IY99_9CHLO</name>
<evidence type="ECO:0000256" key="2">
    <source>
        <dbReference type="SAM" id="Phobius"/>
    </source>
</evidence>
<accession>A0A8S1IY99</accession>
<keyword evidence="4" id="KW-1185">Reference proteome</keyword>
<evidence type="ECO:0000313" key="4">
    <source>
        <dbReference type="Proteomes" id="UP000708148"/>
    </source>
</evidence>
<keyword evidence="2" id="KW-0812">Transmembrane</keyword>
<feature type="region of interest" description="Disordered" evidence="1">
    <location>
        <begin position="1"/>
        <end position="94"/>
    </location>
</feature>
<protein>
    <submittedName>
        <fullName evidence="3">Uncharacterized protein</fullName>
    </submittedName>
</protein>
<proteinExistence type="predicted"/>
<keyword evidence="2" id="KW-1133">Transmembrane helix</keyword>
<comment type="caution">
    <text evidence="3">The sequence shown here is derived from an EMBL/GenBank/DDBJ whole genome shotgun (WGS) entry which is preliminary data.</text>
</comment>
<reference evidence="3" key="1">
    <citation type="submission" date="2020-12" db="EMBL/GenBank/DDBJ databases">
        <authorList>
            <person name="Iha C."/>
        </authorList>
    </citation>
    <scope>NUCLEOTIDE SEQUENCE</scope>
</reference>
<dbReference type="EMBL" id="CAJHUC010001163">
    <property type="protein sequence ID" value="CAD7700037.1"/>
    <property type="molecule type" value="Genomic_DNA"/>
</dbReference>
<feature type="transmembrane region" description="Helical" evidence="2">
    <location>
        <begin position="182"/>
        <end position="202"/>
    </location>
</feature>
<dbReference type="AlphaFoldDB" id="A0A8S1IY99"/>
<feature type="compositionally biased region" description="Basic residues" evidence="1">
    <location>
        <begin position="67"/>
        <end position="83"/>
    </location>
</feature>
<keyword evidence="2" id="KW-0472">Membrane</keyword>